<sequence length="63" mass="6643">MLPKRASTSQLCAASSAEIPSERTDCSMILGPPGWIAQRSISDICNPLSHNISVTTGATPLKM</sequence>
<dbReference type="Proteomes" id="UP000039021">
    <property type="component" value="Unassembled WGS sequence"/>
</dbReference>
<proteinExistence type="predicted"/>
<dbReference type="EMBL" id="CSBK01001329">
    <property type="protein sequence ID" value="COY55248.1"/>
    <property type="molecule type" value="Genomic_DNA"/>
</dbReference>
<dbReference type="AlphaFoldDB" id="A0A916LC86"/>
<protein>
    <submittedName>
        <fullName evidence="1">Uncharacterized protein</fullName>
    </submittedName>
</protein>
<accession>A0A916LC86</accession>
<reference evidence="2" key="1">
    <citation type="submission" date="2015-03" db="EMBL/GenBank/DDBJ databases">
        <authorList>
            <consortium name="Pathogen Informatics"/>
        </authorList>
    </citation>
    <scope>NUCLEOTIDE SEQUENCE [LARGE SCALE GENOMIC DNA]</scope>
    <source>
        <strain evidence="2">N09902308</strain>
    </source>
</reference>
<name>A0A916LC86_MYCTX</name>
<comment type="caution">
    <text evidence="1">The sequence shown here is derived from an EMBL/GenBank/DDBJ whole genome shotgun (WGS) entry which is preliminary data.</text>
</comment>
<evidence type="ECO:0000313" key="2">
    <source>
        <dbReference type="Proteomes" id="UP000039021"/>
    </source>
</evidence>
<gene>
    <name evidence="1" type="ORF">ERS007739_02788</name>
</gene>
<organism evidence="1 2">
    <name type="scientific">Mycobacterium tuberculosis</name>
    <dbReference type="NCBI Taxonomy" id="1773"/>
    <lineage>
        <taxon>Bacteria</taxon>
        <taxon>Bacillati</taxon>
        <taxon>Actinomycetota</taxon>
        <taxon>Actinomycetes</taxon>
        <taxon>Mycobacteriales</taxon>
        <taxon>Mycobacteriaceae</taxon>
        <taxon>Mycobacterium</taxon>
        <taxon>Mycobacterium tuberculosis complex</taxon>
    </lineage>
</organism>
<evidence type="ECO:0000313" key="1">
    <source>
        <dbReference type="EMBL" id="COY55248.1"/>
    </source>
</evidence>